<dbReference type="OMA" id="ECFHQKS"/>
<evidence type="ECO:0000313" key="2">
    <source>
        <dbReference type="Proteomes" id="UP000009168"/>
    </source>
</evidence>
<dbReference type="Gene3D" id="3.30.900.10">
    <property type="entry name" value="HORMA domain"/>
    <property type="match status" value="1"/>
</dbReference>
<reference evidence="2" key="1">
    <citation type="journal article" date="2006" name="PLoS Biol.">
        <title>Macronuclear genome sequence of the ciliate Tetrahymena thermophila, a model eukaryote.</title>
        <authorList>
            <person name="Eisen J.A."/>
            <person name="Coyne R.S."/>
            <person name="Wu M."/>
            <person name="Wu D."/>
            <person name="Thiagarajan M."/>
            <person name="Wortman J.R."/>
            <person name="Badger J.H."/>
            <person name="Ren Q."/>
            <person name="Amedeo P."/>
            <person name="Jones K.M."/>
            <person name="Tallon L.J."/>
            <person name="Delcher A.L."/>
            <person name="Salzberg S.L."/>
            <person name="Silva J.C."/>
            <person name="Haas B.J."/>
            <person name="Majoros W.H."/>
            <person name="Farzad M."/>
            <person name="Carlton J.M."/>
            <person name="Smith R.K. Jr."/>
            <person name="Garg J."/>
            <person name="Pearlman R.E."/>
            <person name="Karrer K.M."/>
            <person name="Sun L."/>
            <person name="Manning G."/>
            <person name="Elde N.C."/>
            <person name="Turkewitz A.P."/>
            <person name="Asai D.J."/>
            <person name="Wilkes D.E."/>
            <person name="Wang Y."/>
            <person name="Cai H."/>
            <person name="Collins K."/>
            <person name="Stewart B.A."/>
            <person name="Lee S.R."/>
            <person name="Wilamowska K."/>
            <person name="Weinberg Z."/>
            <person name="Ruzzo W.L."/>
            <person name="Wloga D."/>
            <person name="Gaertig J."/>
            <person name="Frankel J."/>
            <person name="Tsao C.-C."/>
            <person name="Gorovsky M.A."/>
            <person name="Keeling P.J."/>
            <person name="Waller R.F."/>
            <person name="Patron N.J."/>
            <person name="Cherry J.M."/>
            <person name="Stover N.A."/>
            <person name="Krieger C.J."/>
            <person name="del Toro C."/>
            <person name="Ryder H.F."/>
            <person name="Williamson S.C."/>
            <person name="Barbeau R.A."/>
            <person name="Hamilton E.P."/>
            <person name="Orias E."/>
        </authorList>
    </citation>
    <scope>NUCLEOTIDE SEQUENCE [LARGE SCALE GENOMIC DNA]</scope>
    <source>
        <strain evidence="2">SB210</strain>
    </source>
</reference>
<protein>
    <recommendedName>
        <fullName evidence="3">HORMA domain protein</fullName>
    </recommendedName>
</protein>
<accession>Q22G05</accession>
<dbReference type="InParanoid" id="Q22G05"/>
<evidence type="ECO:0000313" key="1">
    <source>
        <dbReference type="EMBL" id="EAR84221.2"/>
    </source>
</evidence>
<dbReference type="HOGENOM" id="CLU_1104619_0_0_1"/>
<dbReference type="InterPro" id="IPR036570">
    <property type="entry name" value="HORMA_dom_sf"/>
</dbReference>
<dbReference type="AlphaFoldDB" id="Q22G05"/>
<dbReference type="Proteomes" id="UP000009168">
    <property type="component" value="Unassembled WGS sequence"/>
</dbReference>
<dbReference type="GeneID" id="7838102"/>
<dbReference type="RefSeq" id="XP_001031884.2">
    <property type="nucleotide sequence ID" value="XM_001031884.3"/>
</dbReference>
<dbReference type="OrthoDB" id="21254at2759"/>
<keyword evidence="2" id="KW-1185">Reference proteome</keyword>
<proteinExistence type="predicted"/>
<dbReference type="EMBL" id="GG662576">
    <property type="protein sequence ID" value="EAR84221.2"/>
    <property type="molecule type" value="Genomic_DNA"/>
</dbReference>
<sequence>MVFNRQGQFLEDFVNFIESFVHYALYLKNVYPETFFQVRTVFGLQIKVVKEGILYDYIHQLVEDTKQLLNSISIIRLNLIQSDSIKEYVDLVIDKSKILEKIDSLPSQFERDQIFKSMLYKMSQKLQNNFKFQQNYEANSFELQIITNGQYAQSKEQKASLFEKWILEKEVINITDQEKSSSASQNNESVVMIDEQAFMKSLNEKSNRKLNQDSQQFQIGQLENFQQNQEGKRLIDIGHFTELSLIIVDYGN</sequence>
<dbReference type="KEGG" id="tet:TTHERM_00721520"/>
<gene>
    <name evidence="1" type="ORF">TTHERM_00721520</name>
</gene>
<name>Q22G05_TETTS</name>
<evidence type="ECO:0008006" key="3">
    <source>
        <dbReference type="Google" id="ProtNLM"/>
    </source>
</evidence>
<organism evidence="1 2">
    <name type="scientific">Tetrahymena thermophila (strain SB210)</name>
    <dbReference type="NCBI Taxonomy" id="312017"/>
    <lineage>
        <taxon>Eukaryota</taxon>
        <taxon>Sar</taxon>
        <taxon>Alveolata</taxon>
        <taxon>Ciliophora</taxon>
        <taxon>Intramacronucleata</taxon>
        <taxon>Oligohymenophorea</taxon>
        <taxon>Hymenostomatida</taxon>
        <taxon>Tetrahymenina</taxon>
        <taxon>Tetrahymenidae</taxon>
        <taxon>Tetrahymena</taxon>
    </lineage>
</organism>
<dbReference type="SUPFAM" id="SSF56019">
    <property type="entry name" value="The spindle assembly checkpoint protein mad2"/>
    <property type="match status" value="1"/>
</dbReference>